<dbReference type="Gene3D" id="3.80.10.10">
    <property type="entry name" value="Ribonuclease Inhibitor"/>
    <property type="match status" value="3"/>
</dbReference>
<dbReference type="SMART" id="SM00369">
    <property type="entry name" value="LRR_TYP"/>
    <property type="match status" value="2"/>
</dbReference>
<dbReference type="InParanoid" id="A0A1D2VFJ6"/>
<reference evidence="4" key="1">
    <citation type="submission" date="2016-05" db="EMBL/GenBank/DDBJ databases">
        <title>Comparative genomics of biotechnologically important yeasts.</title>
        <authorList>
            <consortium name="DOE Joint Genome Institute"/>
            <person name="Riley R."/>
            <person name="Haridas S."/>
            <person name="Wolfe K.H."/>
            <person name="Lopes M.R."/>
            <person name="Hittinger C.T."/>
            <person name="Goker M."/>
            <person name="Salamov A."/>
            <person name="Wisecaver J."/>
            <person name="Long T.M."/>
            <person name="Aerts A.L."/>
            <person name="Barry K."/>
            <person name="Choi C."/>
            <person name="Clum A."/>
            <person name="Coughlan A.Y."/>
            <person name="Deshpande S."/>
            <person name="Douglass A.P."/>
            <person name="Hanson S.J."/>
            <person name="Klenk H.-P."/>
            <person name="Labutti K."/>
            <person name="Lapidus A."/>
            <person name="Lindquist E."/>
            <person name="Lipzen A."/>
            <person name="Meier-Kolthoff J.P."/>
            <person name="Ohm R.A."/>
            <person name="Otillar R.P."/>
            <person name="Pangilinan J."/>
            <person name="Peng Y."/>
            <person name="Rokas A."/>
            <person name="Rosa C.A."/>
            <person name="Scheuner C."/>
            <person name="Sibirny A.A."/>
            <person name="Slot J.C."/>
            <person name="Stielow J.B."/>
            <person name="Sun H."/>
            <person name="Kurtzman C.P."/>
            <person name="Blackwell M."/>
            <person name="Grigoriev I.V."/>
            <person name="Jeffries T.W."/>
        </authorList>
    </citation>
    <scope>NUCLEOTIDE SEQUENCE [LARGE SCALE GENOMIC DNA]</scope>
    <source>
        <strain evidence="4">DSM 1968</strain>
    </source>
</reference>
<protein>
    <submittedName>
        <fullName evidence="3">L domain-like protein</fullName>
    </submittedName>
</protein>
<name>A0A1D2VFJ6_9ASCO</name>
<dbReference type="GeneID" id="30968566"/>
<dbReference type="PROSITE" id="PS51450">
    <property type="entry name" value="LRR"/>
    <property type="match status" value="4"/>
</dbReference>
<dbReference type="OrthoDB" id="4090081at2759"/>
<dbReference type="RefSeq" id="XP_020046755.1">
    <property type="nucleotide sequence ID" value="XM_020194930.1"/>
</dbReference>
<dbReference type="InterPro" id="IPR032675">
    <property type="entry name" value="LRR_dom_sf"/>
</dbReference>
<keyword evidence="1" id="KW-0433">Leucine-rich repeat</keyword>
<dbReference type="EMBL" id="KV454482">
    <property type="protein sequence ID" value="ODV60448.1"/>
    <property type="molecule type" value="Genomic_DNA"/>
</dbReference>
<dbReference type="SMART" id="SM00365">
    <property type="entry name" value="LRR_SD22"/>
    <property type="match status" value="7"/>
</dbReference>
<dbReference type="PANTHER" id="PTHR46652:SF3">
    <property type="entry name" value="LEUCINE-RICH REPEAT-CONTAINING PROTEIN 9"/>
    <property type="match status" value="1"/>
</dbReference>
<dbReference type="AlphaFoldDB" id="A0A1D2VFJ6"/>
<keyword evidence="2" id="KW-0677">Repeat</keyword>
<keyword evidence="4" id="KW-1185">Reference proteome</keyword>
<dbReference type="Proteomes" id="UP000095038">
    <property type="component" value="Unassembled WGS sequence"/>
</dbReference>
<organism evidence="3 4">
    <name type="scientific">Ascoidea rubescens DSM 1968</name>
    <dbReference type="NCBI Taxonomy" id="1344418"/>
    <lineage>
        <taxon>Eukaryota</taxon>
        <taxon>Fungi</taxon>
        <taxon>Dikarya</taxon>
        <taxon>Ascomycota</taxon>
        <taxon>Saccharomycotina</taxon>
        <taxon>Saccharomycetes</taxon>
        <taxon>Ascoideaceae</taxon>
        <taxon>Ascoidea</taxon>
    </lineage>
</organism>
<dbReference type="STRING" id="1344418.A0A1D2VFJ6"/>
<evidence type="ECO:0000313" key="3">
    <source>
        <dbReference type="EMBL" id="ODV60448.1"/>
    </source>
</evidence>
<dbReference type="SUPFAM" id="SSF52058">
    <property type="entry name" value="L domain-like"/>
    <property type="match status" value="1"/>
</dbReference>
<proteinExistence type="predicted"/>
<dbReference type="InterPro" id="IPR003591">
    <property type="entry name" value="Leu-rich_rpt_typical-subtyp"/>
</dbReference>
<sequence>MDLEIIKKTRQNILDRLPLHILNAILSKIPFKHIFLFISSTNPIVKATYFELLFQTVELKSWYLNDYNKTEYEYITPNSCLTLNLKDSTLFKEYSGQFSTSVYLRVVVPDPDLLDQHENLINEYVGYTLAGLTKLELKGVKLSKLEYDVSKLINLKHFKLEINTWSTLENIKFPNSIKYLDISFNYITNINNWLFPNNLVTLKLDKNEINAFENLNGCENLVQLDLGCNSILNIDDVSQFKKLRCLYLQSSSIKCITNLNSLNLEELYLNNNLIKNIQTLKNLSNLKVLNLSNNFIQRIGKRFDDSVNFVSFETLMINANSIGLSEDFHTKLFNFITTNLASNKITKIENWNSLTNLAVLNLSRNKINKIENLELMKNLKIFSLRMTNKPGI</sequence>
<dbReference type="Pfam" id="PF12799">
    <property type="entry name" value="LRR_4"/>
    <property type="match status" value="1"/>
</dbReference>
<evidence type="ECO:0000256" key="1">
    <source>
        <dbReference type="ARBA" id="ARBA00022614"/>
    </source>
</evidence>
<evidence type="ECO:0000256" key="2">
    <source>
        <dbReference type="ARBA" id="ARBA00022737"/>
    </source>
</evidence>
<dbReference type="InterPro" id="IPR050836">
    <property type="entry name" value="SDS22/Internalin_LRR"/>
</dbReference>
<dbReference type="InterPro" id="IPR001611">
    <property type="entry name" value="Leu-rich_rpt"/>
</dbReference>
<evidence type="ECO:0000313" key="4">
    <source>
        <dbReference type="Proteomes" id="UP000095038"/>
    </source>
</evidence>
<dbReference type="PANTHER" id="PTHR46652">
    <property type="entry name" value="LEUCINE-RICH REPEAT AND IQ DOMAIN-CONTAINING PROTEIN 1-RELATED"/>
    <property type="match status" value="1"/>
</dbReference>
<dbReference type="InterPro" id="IPR025875">
    <property type="entry name" value="Leu-rich_rpt_4"/>
</dbReference>
<accession>A0A1D2VFJ6</accession>
<gene>
    <name evidence="3" type="ORF">ASCRUDRAFT_8670</name>
</gene>